<dbReference type="EMBL" id="JALEMU010000164">
    <property type="protein sequence ID" value="MCI5756584.1"/>
    <property type="molecule type" value="Genomic_DNA"/>
</dbReference>
<dbReference type="Proteomes" id="UP001139365">
    <property type="component" value="Unassembled WGS sequence"/>
</dbReference>
<proteinExistence type="predicted"/>
<keyword evidence="1" id="KW-0812">Transmembrane</keyword>
<evidence type="ECO:0000256" key="1">
    <source>
        <dbReference type="SAM" id="Phobius"/>
    </source>
</evidence>
<evidence type="ECO:0000313" key="3">
    <source>
        <dbReference type="Proteomes" id="UP001139365"/>
    </source>
</evidence>
<keyword evidence="1" id="KW-0472">Membrane</keyword>
<feature type="transmembrane region" description="Helical" evidence="1">
    <location>
        <begin position="12"/>
        <end position="34"/>
    </location>
</feature>
<sequence length="215" mass="24642">MNDKSANNGKKRLLKIAAIILTVFAVLVLFDIALEKGLSYRPRQEDTGTREPIFLFNPDYDFDIFTDEAYLDLDRSLHFSDDGGTSTAILTDDNSYNSAHRTARFFREYFSSVIMGDSDKYNSLFTDAYIKKNGAKDRFTMQMIYDMEAILLRYEDCDDGTTLYEFEVRYAIRRNNGTFRDDLDSGVTRPQLYVLSENPDTGAILVAAISDIKQR</sequence>
<comment type="caution">
    <text evidence="2">The sequence shown here is derived from an EMBL/GenBank/DDBJ whole genome shotgun (WGS) entry which is preliminary data.</text>
</comment>
<evidence type="ECO:0000313" key="2">
    <source>
        <dbReference type="EMBL" id="MCI5756584.1"/>
    </source>
</evidence>
<dbReference type="AlphaFoldDB" id="A0AAE3K2D4"/>
<protein>
    <submittedName>
        <fullName evidence="2">Uncharacterized protein</fullName>
    </submittedName>
</protein>
<gene>
    <name evidence="2" type="ORF">MR241_09870</name>
</gene>
<keyword evidence="1" id="KW-1133">Transmembrane helix</keyword>
<reference evidence="2 3" key="1">
    <citation type="submission" date="2022-03" db="EMBL/GenBank/DDBJ databases">
        <title>Metagenome-assembled genomes from swine fecal metagenomes.</title>
        <authorList>
            <person name="Holman D.B."/>
            <person name="Kommadath A."/>
        </authorList>
    </citation>
    <scope>NUCLEOTIDE SEQUENCE [LARGE SCALE GENOMIC DNA]</scope>
    <source>
        <strain evidence="2">SUG147</strain>
    </source>
</reference>
<accession>A0AAE3K2D4</accession>
<name>A0AAE3K2D4_9BACT</name>
<organism evidence="2 3">
    <name type="scientific">Candidatus Colimorpha enterica</name>
    <dbReference type="NCBI Taxonomy" id="3083063"/>
    <lineage>
        <taxon>Bacteria</taxon>
        <taxon>Pseudomonadati</taxon>
        <taxon>Bacteroidota</taxon>
        <taxon>Bacteroidia</taxon>
        <taxon>Bacteroidales</taxon>
        <taxon>Candidatus Colimorpha</taxon>
    </lineage>
</organism>